<evidence type="ECO:0000313" key="3">
    <source>
        <dbReference type="Proteomes" id="UP000243975"/>
    </source>
</evidence>
<evidence type="ECO:0000256" key="1">
    <source>
        <dbReference type="SAM" id="Phobius"/>
    </source>
</evidence>
<reference evidence="2 3" key="1">
    <citation type="journal article" date="2016" name="Sci. Rep.">
        <title>The genome sequence of the outbreeding globe artichoke constructed de novo incorporating a phase-aware low-pass sequencing strategy of F1 progeny.</title>
        <authorList>
            <person name="Scaglione D."/>
            <person name="Reyes-Chin-Wo S."/>
            <person name="Acquadro A."/>
            <person name="Froenicke L."/>
            <person name="Portis E."/>
            <person name="Beitel C."/>
            <person name="Tirone M."/>
            <person name="Mauro R."/>
            <person name="Lo Monaco A."/>
            <person name="Mauromicale G."/>
            <person name="Faccioli P."/>
            <person name="Cattivelli L."/>
            <person name="Rieseberg L."/>
            <person name="Michelmore R."/>
            <person name="Lanteri S."/>
        </authorList>
    </citation>
    <scope>NUCLEOTIDE SEQUENCE [LARGE SCALE GENOMIC DNA]</scope>
    <source>
        <strain evidence="2">2C</strain>
    </source>
</reference>
<dbReference type="AlphaFoldDB" id="A0A124SDV6"/>
<sequence>MKEGACPSRPKDSLPFLDLSCVSKKHPATSLLLHRSTALIAHLFSIDPNCLQNPNRRPLSSIDRQPSSTSLTALFSSIDRQVLLHCSRPSSPPSIDRFFSIAHDPLLLHRLTGFQFDSSITLKLDFEISKALSMPAVDNGVGDSHYDFNFCYDVTKFDTMPMNWVQRKIFLYNVFMVKLEPRIRTPPRAMNGFNFVAARLMCDFFPIVVACIICTFSPLFGSF</sequence>
<keyword evidence="1" id="KW-0812">Transmembrane</keyword>
<proteinExistence type="predicted"/>
<protein>
    <submittedName>
        <fullName evidence="2">Uncharacterized protein</fullName>
    </submittedName>
</protein>
<dbReference type="Gramene" id="KVH98172">
    <property type="protein sequence ID" value="KVH98172"/>
    <property type="gene ID" value="Ccrd_023565"/>
</dbReference>
<dbReference type="EMBL" id="LEKV01003806">
    <property type="protein sequence ID" value="KVH98172.1"/>
    <property type="molecule type" value="Genomic_DNA"/>
</dbReference>
<accession>A0A124SDV6</accession>
<keyword evidence="1" id="KW-1133">Transmembrane helix</keyword>
<gene>
    <name evidence="2" type="ORF">Ccrd_023565</name>
</gene>
<keyword evidence="1" id="KW-0472">Membrane</keyword>
<evidence type="ECO:0000313" key="2">
    <source>
        <dbReference type="EMBL" id="KVH98172.1"/>
    </source>
</evidence>
<feature type="transmembrane region" description="Helical" evidence="1">
    <location>
        <begin position="200"/>
        <end position="220"/>
    </location>
</feature>
<keyword evidence="3" id="KW-1185">Reference proteome</keyword>
<name>A0A124SDV6_CYNCS</name>
<comment type="caution">
    <text evidence="2">The sequence shown here is derived from an EMBL/GenBank/DDBJ whole genome shotgun (WGS) entry which is preliminary data.</text>
</comment>
<organism evidence="2 3">
    <name type="scientific">Cynara cardunculus var. scolymus</name>
    <name type="common">Globe artichoke</name>
    <name type="synonym">Cynara scolymus</name>
    <dbReference type="NCBI Taxonomy" id="59895"/>
    <lineage>
        <taxon>Eukaryota</taxon>
        <taxon>Viridiplantae</taxon>
        <taxon>Streptophyta</taxon>
        <taxon>Embryophyta</taxon>
        <taxon>Tracheophyta</taxon>
        <taxon>Spermatophyta</taxon>
        <taxon>Magnoliopsida</taxon>
        <taxon>eudicotyledons</taxon>
        <taxon>Gunneridae</taxon>
        <taxon>Pentapetalae</taxon>
        <taxon>asterids</taxon>
        <taxon>campanulids</taxon>
        <taxon>Asterales</taxon>
        <taxon>Asteraceae</taxon>
        <taxon>Carduoideae</taxon>
        <taxon>Cardueae</taxon>
        <taxon>Carduinae</taxon>
        <taxon>Cynara</taxon>
    </lineage>
</organism>
<dbReference type="Proteomes" id="UP000243975">
    <property type="component" value="Unassembled WGS sequence"/>
</dbReference>